<feature type="domain" description="Glycosyl hydrolase family 92" evidence="5">
    <location>
        <begin position="282"/>
        <end position="728"/>
    </location>
</feature>
<dbReference type="GO" id="GO:0006516">
    <property type="term" value="P:glycoprotein catabolic process"/>
    <property type="evidence" value="ECO:0007669"/>
    <property type="project" value="TreeGrafter"/>
</dbReference>
<comment type="cofactor">
    <cofactor evidence="1">
        <name>Ca(2+)</name>
        <dbReference type="ChEBI" id="CHEBI:29108"/>
    </cofactor>
</comment>
<dbReference type="InterPro" id="IPR041371">
    <property type="entry name" value="GH92_N"/>
</dbReference>
<keyword evidence="7" id="KW-0378">Hydrolase</keyword>
<protein>
    <submittedName>
        <fullName evidence="7">Glycoside hydrolase family 92 protein</fullName>
    </submittedName>
</protein>
<feature type="domain" description="Glycosyl hydrolase family 92 N-terminal" evidence="6">
    <location>
        <begin position="33"/>
        <end position="276"/>
    </location>
</feature>
<keyword evidence="4" id="KW-0732">Signal</keyword>
<dbReference type="InterPro" id="IPR012939">
    <property type="entry name" value="Glyco_hydro_92"/>
</dbReference>
<dbReference type="EMBL" id="QWDM01000022">
    <property type="protein sequence ID" value="RUT67997.1"/>
    <property type="molecule type" value="Genomic_DNA"/>
</dbReference>
<gene>
    <name evidence="7" type="ORF">D0817_23590</name>
</gene>
<comment type="caution">
    <text evidence="7">The sequence shown here is derived from an EMBL/GenBank/DDBJ whole genome shotgun (WGS) entry which is preliminary data.</text>
</comment>
<dbReference type="Pfam" id="PF07971">
    <property type="entry name" value="Glyco_hydro_92"/>
    <property type="match status" value="1"/>
</dbReference>
<dbReference type="GO" id="GO:0005829">
    <property type="term" value="C:cytosol"/>
    <property type="evidence" value="ECO:0007669"/>
    <property type="project" value="TreeGrafter"/>
</dbReference>
<dbReference type="Pfam" id="PF17678">
    <property type="entry name" value="Glyco_hydro_92N"/>
    <property type="match status" value="1"/>
</dbReference>
<dbReference type="Proteomes" id="UP000288102">
    <property type="component" value="Unassembled WGS sequence"/>
</dbReference>
<name>A0A434A0Z6_9FLAO</name>
<dbReference type="Gene3D" id="1.20.1610.10">
    <property type="entry name" value="alpha-1,2-mannosidases domains"/>
    <property type="match status" value="1"/>
</dbReference>
<evidence type="ECO:0000313" key="7">
    <source>
        <dbReference type="EMBL" id="RUT67997.1"/>
    </source>
</evidence>
<dbReference type="PANTHER" id="PTHR12143:SF43">
    <property type="entry name" value="PUTATIVE-RELATED"/>
    <property type="match status" value="1"/>
</dbReference>
<reference evidence="8" key="1">
    <citation type="journal article" date="2019" name="Syst. Appl. Microbiol.">
        <title>Flavobacterium circumlabens sp. nov. and Flavobacterium cupreum sp. nov., two psychrotrophic species isolated from Antarctic environmental samples.</title>
        <authorList>
            <person name="Kralova S."/>
            <person name="Busse H.-J."/>
            <person name="Svec P."/>
            <person name="Maslanova I."/>
            <person name="Stankova E."/>
            <person name="Bartak M."/>
            <person name="Sedlacek I."/>
        </authorList>
    </citation>
    <scope>NUCLEOTIDE SEQUENCE [LARGE SCALE GENOMIC DNA]</scope>
    <source>
        <strain evidence="8">CCM 8825</strain>
    </source>
</reference>
<dbReference type="GO" id="GO:0005975">
    <property type="term" value="P:carbohydrate metabolic process"/>
    <property type="evidence" value="ECO:0007669"/>
    <property type="project" value="InterPro"/>
</dbReference>
<dbReference type="InterPro" id="IPR005887">
    <property type="entry name" value="GH92_a_mannosidase_put"/>
</dbReference>
<dbReference type="InterPro" id="IPR050883">
    <property type="entry name" value="PNGase"/>
</dbReference>
<evidence type="ECO:0000256" key="1">
    <source>
        <dbReference type="ARBA" id="ARBA00001913"/>
    </source>
</evidence>
<evidence type="ECO:0000259" key="6">
    <source>
        <dbReference type="Pfam" id="PF17678"/>
    </source>
</evidence>
<evidence type="ECO:0000256" key="2">
    <source>
        <dbReference type="ARBA" id="ARBA00011245"/>
    </source>
</evidence>
<proteinExistence type="predicted"/>
<comment type="subunit">
    <text evidence="2">Monomer.</text>
</comment>
<organism evidence="7 8">
    <name type="scientific">Flavobacterium cupreum</name>
    <dbReference type="NCBI Taxonomy" id="2133766"/>
    <lineage>
        <taxon>Bacteria</taxon>
        <taxon>Pseudomonadati</taxon>
        <taxon>Bacteroidota</taxon>
        <taxon>Flavobacteriia</taxon>
        <taxon>Flavobacteriales</taxon>
        <taxon>Flavobacteriaceae</taxon>
        <taxon>Flavobacterium</taxon>
    </lineage>
</organism>
<dbReference type="PANTHER" id="PTHR12143">
    <property type="entry name" value="PEPTIDE N-GLYCANASE PNGASE -RELATED"/>
    <property type="match status" value="1"/>
</dbReference>
<dbReference type="Gene3D" id="1.20.1050.60">
    <property type="entry name" value="alpha-1,2-mannosidase"/>
    <property type="match status" value="1"/>
</dbReference>
<evidence type="ECO:0000259" key="5">
    <source>
        <dbReference type="Pfam" id="PF07971"/>
    </source>
</evidence>
<evidence type="ECO:0000313" key="8">
    <source>
        <dbReference type="Proteomes" id="UP000288102"/>
    </source>
</evidence>
<dbReference type="Gene3D" id="2.70.98.10">
    <property type="match status" value="1"/>
</dbReference>
<feature type="signal peptide" evidence="4">
    <location>
        <begin position="1"/>
        <end position="24"/>
    </location>
</feature>
<dbReference type="AlphaFoldDB" id="A0A434A0Z6"/>
<dbReference type="GO" id="GO:0000224">
    <property type="term" value="F:peptide-N4-(N-acetyl-beta-glucosaminyl)asparagine amidase activity"/>
    <property type="evidence" value="ECO:0007669"/>
    <property type="project" value="TreeGrafter"/>
</dbReference>
<dbReference type="SUPFAM" id="SSF48208">
    <property type="entry name" value="Six-hairpin glycosidases"/>
    <property type="match status" value="1"/>
</dbReference>
<dbReference type="OrthoDB" id="9804511at2"/>
<feature type="chain" id="PRO_5018982920" evidence="4">
    <location>
        <begin position="25"/>
        <end position="734"/>
    </location>
</feature>
<dbReference type="NCBIfam" id="TIGR01180">
    <property type="entry name" value="aman2_put"/>
    <property type="match status" value="1"/>
</dbReference>
<accession>A0A434A0Z6</accession>
<keyword evidence="3" id="KW-0106">Calcium</keyword>
<evidence type="ECO:0000256" key="3">
    <source>
        <dbReference type="ARBA" id="ARBA00022837"/>
    </source>
</evidence>
<dbReference type="Gene3D" id="3.30.2080.10">
    <property type="entry name" value="GH92 mannosidase domain"/>
    <property type="match status" value="1"/>
</dbReference>
<dbReference type="InterPro" id="IPR008928">
    <property type="entry name" value="6-hairpin_glycosidase_sf"/>
</dbReference>
<dbReference type="RefSeq" id="WP_127340738.1">
    <property type="nucleotide sequence ID" value="NZ_QWDM01000022.1"/>
</dbReference>
<dbReference type="GO" id="GO:0030246">
    <property type="term" value="F:carbohydrate binding"/>
    <property type="evidence" value="ECO:0007669"/>
    <property type="project" value="InterPro"/>
</dbReference>
<evidence type="ECO:0000256" key="4">
    <source>
        <dbReference type="SAM" id="SignalP"/>
    </source>
</evidence>
<keyword evidence="8" id="KW-1185">Reference proteome</keyword>
<sequence length="734" mass="82380">MINYKIKFQFIIIVLLISLQSSLAQSKKQPVDYVDNFIGVRDKNSSCVLGPQLPNGAISPSPQTAPGSVNYDMDGYIMGQPIRGFGQLHVSGTGWGKYGQVFISPQVGLAVGETEHDSQQENEEAKPYEYKVSLSRYGIKTAVTPAAHSAIYKFTFPKSDNSNILLDVSHNTADIATALKLKNGNFLKGTVTFTNSDGTEINGYGEYQGGFSDGTYKVFFSMKLSKIPQNKGTFINGKINQGQLTEAPIKADDRIGAYVQYKTSENESVYLKVAVSMISVEQATAWLDAEIPAWDYNKVRDNAKKIWNKELGKIKMEGGTESEKRIFYTASYHTSIMPRNKTNDMMGFEKGESVWDDHLAVWDTWRTLYPLKVLTNPDMVSGTINSFIARLKKNGRVKDAYVAGKDMTAEQGGNNIDNIIADAYVKGVKGVDWKEAYKLIKSQADNERNGIGKNENDKIYKTLGWIPGGKMSCSLTLEYAYNDFCAAQMARTLGTKEDYEKYLNRSQQWVNLWNPEAVSDGYKGFIEPKNIKGDFIPIDLKKNWGSWQDYFYEGSSWTYSYFVPHQFEKLVTISGGKELFAKKLQYAFENNLIDYGNEPAFLAVHSFHYADRSDLASFYIRNLKKKRFTEEGSIENDDSGAMSSWYIFSSLGFFPNAGQDIYYLTGGSFPKVAVTLGNGKVLTVTSKNASEKNIYIQSCKINGKVWNNPWFTHKEIENGGTIEFVMGENPVFKK</sequence>
<dbReference type="InterPro" id="IPR014718">
    <property type="entry name" value="GH-type_carb-bd"/>
</dbReference>